<name>A0A409VYN2_PSICY</name>
<dbReference type="InParanoid" id="A0A409VYN2"/>
<comment type="caution">
    <text evidence="2">The sequence shown here is derived from an EMBL/GenBank/DDBJ whole genome shotgun (WGS) entry which is preliminary data.</text>
</comment>
<proteinExistence type="predicted"/>
<evidence type="ECO:0000256" key="1">
    <source>
        <dbReference type="SAM" id="MobiDB-lite"/>
    </source>
</evidence>
<sequence length="256" mass="26861">MSTIGSLFYPTKCSSLYAAFDVFISVTRQSYDAGKRDLDNERNTPLNITTTLIIEQTYINHHVIIKHHPQTTGQMHSMKGAIKETVGGAIKSANLKQQGREEHQLGNAEVREAKANRDHPGTTGNAGSHGHSGGAGPFSGNTLGQYDDHNSGNTLGGGAVGPGAPYNQTRTDDRNLEGQHGFGAGSTGAGMAEGLAATGGGAGVMGLGQGPAGYDGLSGNHMNTTQNPNLGFGHQDAGFADRQTKQDLKEWERNAF</sequence>
<evidence type="ECO:0000313" key="3">
    <source>
        <dbReference type="Proteomes" id="UP000283269"/>
    </source>
</evidence>
<feature type="compositionally biased region" description="Basic and acidic residues" evidence="1">
    <location>
        <begin position="111"/>
        <end position="120"/>
    </location>
</feature>
<evidence type="ECO:0000313" key="2">
    <source>
        <dbReference type="EMBL" id="PPQ71359.1"/>
    </source>
</evidence>
<dbReference type="EMBL" id="NHYD01003867">
    <property type="protein sequence ID" value="PPQ71359.1"/>
    <property type="molecule type" value="Genomic_DNA"/>
</dbReference>
<reference evidence="2 3" key="1">
    <citation type="journal article" date="2018" name="Evol. Lett.">
        <title>Horizontal gene cluster transfer increased hallucinogenic mushroom diversity.</title>
        <authorList>
            <person name="Reynolds H.T."/>
            <person name="Vijayakumar V."/>
            <person name="Gluck-Thaler E."/>
            <person name="Korotkin H.B."/>
            <person name="Matheny P.B."/>
            <person name="Slot J.C."/>
        </authorList>
    </citation>
    <scope>NUCLEOTIDE SEQUENCE [LARGE SCALE GENOMIC DNA]</scope>
    <source>
        <strain evidence="2 3">2631</strain>
    </source>
</reference>
<dbReference type="OrthoDB" id="9999611at2759"/>
<accession>A0A409VYN2</accession>
<feature type="region of interest" description="Disordered" evidence="1">
    <location>
        <begin position="111"/>
        <end position="187"/>
    </location>
</feature>
<gene>
    <name evidence="2" type="ORF">CVT25_002786</name>
</gene>
<organism evidence="2 3">
    <name type="scientific">Psilocybe cyanescens</name>
    <dbReference type="NCBI Taxonomy" id="93625"/>
    <lineage>
        <taxon>Eukaryota</taxon>
        <taxon>Fungi</taxon>
        <taxon>Dikarya</taxon>
        <taxon>Basidiomycota</taxon>
        <taxon>Agaricomycotina</taxon>
        <taxon>Agaricomycetes</taxon>
        <taxon>Agaricomycetidae</taxon>
        <taxon>Agaricales</taxon>
        <taxon>Agaricineae</taxon>
        <taxon>Strophariaceae</taxon>
        <taxon>Psilocybe</taxon>
    </lineage>
</organism>
<keyword evidence="3" id="KW-1185">Reference proteome</keyword>
<dbReference type="Proteomes" id="UP000283269">
    <property type="component" value="Unassembled WGS sequence"/>
</dbReference>
<dbReference type="AlphaFoldDB" id="A0A409VYN2"/>
<protein>
    <recommendedName>
        <fullName evidence="4">CsbD-like domain-containing protein</fullName>
    </recommendedName>
</protein>
<evidence type="ECO:0008006" key="4">
    <source>
        <dbReference type="Google" id="ProtNLM"/>
    </source>
</evidence>